<feature type="signal peptide" evidence="1">
    <location>
        <begin position="1"/>
        <end position="33"/>
    </location>
</feature>
<dbReference type="AlphaFoldDB" id="A0A8S9WQQ0"/>
<organism evidence="2 3">
    <name type="scientific">Apolygus lucorum</name>
    <name type="common">Small green plant bug</name>
    <name type="synonym">Lygocoris lucorum</name>
    <dbReference type="NCBI Taxonomy" id="248454"/>
    <lineage>
        <taxon>Eukaryota</taxon>
        <taxon>Metazoa</taxon>
        <taxon>Ecdysozoa</taxon>
        <taxon>Arthropoda</taxon>
        <taxon>Hexapoda</taxon>
        <taxon>Insecta</taxon>
        <taxon>Pterygota</taxon>
        <taxon>Neoptera</taxon>
        <taxon>Paraneoptera</taxon>
        <taxon>Hemiptera</taxon>
        <taxon>Heteroptera</taxon>
        <taxon>Panheteroptera</taxon>
        <taxon>Cimicomorpha</taxon>
        <taxon>Miridae</taxon>
        <taxon>Mirini</taxon>
        <taxon>Apolygus</taxon>
    </lineage>
</organism>
<dbReference type="Proteomes" id="UP000466442">
    <property type="component" value="Linkage Group LG16"/>
</dbReference>
<evidence type="ECO:0000313" key="3">
    <source>
        <dbReference type="Proteomes" id="UP000466442"/>
    </source>
</evidence>
<name>A0A8S9WQQ0_APOLU</name>
<sequence>MCLWETIQLEGMGTKCLLLTAASLLLTSPTVSARTSRSERNSAMAQAQASAMINDLGGGNGNCIRGRCEGDTVGWMPGSVVGGMSGSMAGGMSGSMASGMAGGMSGGMAGGMAGSMASGMVGGYGGMTDGYGVGTGTVQAQAQAMTSTMGGMGIASASASVTMGGLQNRWNSAQAVSNDAMSRVANFIAKIEEIILGLPLTVIKAMMGIPIKVVDMAISMAQSITPLLHQAKSLLCAFFQTVFELTAKSLYGTISIFVDLVQKILEWGQTCHGSEVCSVAPPNIGGFGPCGGRWPCTRVVGCQSVSCFSTARALGGREAYLDNAHDL</sequence>
<accession>A0A8S9WQQ0</accession>
<feature type="chain" id="PRO_5035761365" evidence="1">
    <location>
        <begin position="34"/>
        <end position="327"/>
    </location>
</feature>
<reference evidence="2" key="1">
    <citation type="journal article" date="2021" name="Mol. Ecol. Resour.">
        <title>Apolygus lucorum genome provides insights into omnivorousness and mesophyll feeding.</title>
        <authorList>
            <person name="Liu Y."/>
            <person name="Liu H."/>
            <person name="Wang H."/>
            <person name="Huang T."/>
            <person name="Liu B."/>
            <person name="Yang B."/>
            <person name="Yin L."/>
            <person name="Li B."/>
            <person name="Zhang Y."/>
            <person name="Zhang S."/>
            <person name="Jiang F."/>
            <person name="Zhang X."/>
            <person name="Ren Y."/>
            <person name="Wang B."/>
            <person name="Wang S."/>
            <person name="Lu Y."/>
            <person name="Wu K."/>
            <person name="Fan W."/>
            <person name="Wang G."/>
        </authorList>
    </citation>
    <scope>NUCLEOTIDE SEQUENCE</scope>
    <source>
        <strain evidence="2">12Hb</strain>
    </source>
</reference>
<gene>
    <name evidence="2" type="ORF">GE061_008219</name>
</gene>
<keyword evidence="3" id="KW-1185">Reference proteome</keyword>
<proteinExistence type="predicted"/>
<dbReference type="EMBL" id="WIXP02000016">
    <property type="protein sequence ID" value="KAF6198471.1"/>
    <property type="molecule type" value="Genomic_DNA"/>
</dbReference>
<protein>
    <submittedName>
        <fullName evidence="2">Uncharacterized protein</fullName>
    </submittedName>
</protein>
<evidence type="ECO:0000313" key="2">
    <source>
        <dbReference type="EMBL" id="KAF6198471.1"/>
    </source>
</evidence>
<comment type="caution">
    <text evidence="2">The sequence shown here is derived from an EMBL/GenBank/DDBJ whole genome shotgun (WGS) entry which is preliminary data.</text>
</comment>
<evidence type="ECO:0000256" key="1">
    <source>
        <dbReference type="SAM" id="SignalP"/>
    </source>
</evidence>
<keyword evidence="1" id="KW-0732">Signal</keyword>